<evidence type="ECO:0000259" key="8">
    <source>
        <dbReference type="PROSITE" id="PS50928"/>
    </source>
</evidence>
<dbReference type="InterPro" id="IPR035906">
    <property type="entry name" value="MetI-like_sf"/>
</dbReference>
<dbReference type="Pfam" id="PF19300">
    <property type="entry name" value="BPD_transp_1_N"/>
    <property type="match status" value="1"/>
</dbReference>
<feature type="transmembrane region" description="Helical" evidence="7">
    <location>
        <begin position="262"/>
        <end position="284"/>
    </location>
</feature>
<evidence type="ECO:0000256" key="6">
    <source>
        <dbReference type="ARBA" id="ARBA00023136"/>
    </source>
</evidence>
<dbReference type="SUPFAM" id="SSF161098">
    <property type="entry name" value="MetI-like"/>
    <property type="match status" value="1"/>
</dbReference>
<feature type="transmembrane region" description="Helical" evidence="7">
    <location>
        <begin position="151"/>
        <end position="180"/>
    </location>
</feature>
<dbReference type="CDD" id="cd06261">
    <property type="entry name" value="TM_PBP2"/>
    <property type="match status" value="1"/>
</dbReference>
<dbReference type="InterPro" id="IPR045621">
    <property type="entry name" value="BPD_transp_1_N"/>
</dbReference>
<evidence type="ECO:0000256" key="2">
    <source>
        <dbReference type="ARBA" id="ARBA00022448"/>
    </source>
</evidence>
<dbReference type="EMBL" id="JAFIRA010000002">
    <property type="protein sequence ID" value="MCJ2541624.1"/>
    <property type="molecule type" value="Genomic_DNA"/>
</dbReference>
<dbReference type="PANTHER" id="PTHR30465:SF0">
    <property type="entry name" value="OLIGOPEPTIDE TRANSPORT SYSTEM PERMEASE PROTEIN APPB"/>
    <property type="match status" value="1"/>
</dbReference>
<dbReference type="Pfam" id="PF00528">
    <property type="entry name" value="BPD_transp_1"/>
    <property type="match status" value="1"/>
</dbReference>
<feature type="domain" description="ABC transmembrane type-1" evidence="8">
    <location>
        <begin position="112"/>
        <end position="327"/>
    </location>
</feature>
<organism evidence="9 10">
    <name type="scientific">Thermostichus vulcanus str. 'Rupite'</name>
    <dbReference type="NCBI Taxonomy" id="2813851"/>
    <lineage>
        <taxon>Bacteria</taxon>
        <taxon>Bacillati</taxon>
        <taxon>Cyanobacteriota</taxon>
        <taxon>Cyanophyceae</taxon>
        <taxon>Thermostichales</taxon>
        <taxon>Thermostichaceae</taxon>
        <taxon>Thermostichus</taxon>
    </lineage>
</organism>
<keyword evidence="10" id="KW-1185">Reference proteome</keyword>
<comment type="subcellular location">
    <subcellularLocation>
        <location evidence="1 7">Cell membrane</location>
        <topology evidence="1 7">Multi-pass membrane protein</topology>
    </subcellularLocation>
</comment>
<feature type="transmembrane region" description="Helical" evidence="7">
    <location>
        <begin position="28"/>
        <end position="46"/>
    </location>
</feature>
<evidence type="ECO:0000256" key="4">
    <source>
        <dbReference type="ARBA" id="ARBA00022692"/>
    </source>
</evidence>
<protein>
    <submittedName>
        <fullName evidence="9">ABC transporter permease</fullName>
    </submittedName>
</protein>
<dbReference type="InterPro" id="IPR000515">
    <property type="entry name" value="MetI-like"/>
</dbReference>
<evidence type="ECO:0000256" key="5">
    <source>
        <dbReference type="ARBA" id="ARBA00022989"/>
    </source>
</evidence>
<feature type="transmembrane region" description="Helical" evidence="7">
    <location>
        <begin position="304"/>
        <end position="327"/>
    </location>
</feature>
<dbReference type="PANTHER" id="PTHR30465">
    <property type="entry name" value="INNER MEMBRANE ABC TRANSPORTER"/>
    <property type="match status" value="1"/>
</dbReference>
<evidence type="ECO:0000313" key="10">
    <source>
        <dbReference type="Proteomes" id="UP000830835"/>
    </source>
</evidence>
<gene>
    <name evidence="9" type="ORF">JX360_01680</name>
</gene>
<keyword evidence="3" id="KW-1003">Cell membrane</keyword>
<keyword evidence="6 7" id="KW-0472">Membrane</keyword>
<dbReference type="PROSITE" id="PS50928">
    <property type="entry name" value="ABC_TM1"/>
    <property type="match status" value="1"/>
</dbReference>
<name>A0ABT0C7B3_THEVL</name>
<keyword evidence="4 7" id="KW-0812">Transmembrane</keyword>
<keyword evidence="5 7" id="KW-1133">Transmembrane helix</keyword>
<evidence type="ECO:0000256" key="7">
    <source>
        <dbReference type="RuleBase" id="RU363032"/>
    </source>
</evidence>
<reference evidence="9" key="1">
    <citation type="submission" date="2021-02" db="EMBL/GenBank/DDBJ databases">
        <title>The CRISPR/cas machinery reduction and long-range gene transfer in the hot spring cyanobacterium Synechococcus.</title>
        <authorList>
            <person name="Dvorak P."/>
            <person name="Jahodarova E."/>
            <person name="Hasler P."/>
            <person name="Poulickova A."/>
        </authorList>
    </citation>
    <scope>NUCLEOTIDE SEQUENCE</scope>
    <source>
        <strain evidence="9">Rupite</strain>
    </source>
</reference>
<accession>A0ABT0C7B3</accession>
<evidence type="ECO:0000256" key="1">
    <source>
        <dbReference type="ARBA" id="ARBA00004651"/>
    </source>
</evidence>
<comment type="caution">
    <text evidence="9">The sequence shown here is derived from an EMBL/GenBank/DDBJ whole genome shotgun (WGS) entry which is preliminary data.</text>
</comment>
<dbReference type="Gene3D" id="1.10.3720.10">
    <property type="entry name" value="MetI-like"/>
    <property type="match status" value="1"/>
</dbReference>
<evidence type="ECO:0000313" key="9">
    <source>
        <dbReference type="EMBL" id="MCJ2541624.1"/>
    </source>
</evidence>
<sequence>MVTITSSRPRTLNLWPPLALVVERLTQALPVLLLITVLSFLLLQLAPGDFLDQLRADPSVSQEFIAQEEARLGLDQPLVWQYLIWLGNLLRGDFGISYTYRIPVLGLIASRAGATLLLAAASIVLTWMIAVPLGILGALQQNTALDRALQLLSYLGQAMPSFVLAILLLILAQNVGWLPVGGMTSVYFAELNPGEKLLDLGRHLLLPTLVLSITSFAGLQRITRGNFLDVLRQEYIQAARARGIPEWRVIGLHALRNAINPLVTILGFEFANLLSGSFIAEFFFNWPGLGKLLLEAVQSFDINVVMAGLLLGAVMLILGNLLADLLLQWVDPRIRRDSLF</sequence>
<feature type="transmembrane region" description="Helical" evidence="7">
    <location>
        <begin position="116"/>
        <end position="139"/>
    </location>
</feature>
<evidence type="ECO:0000256" key="3">
    <source>
        <dbReference type="ARBA" id="ARBA00022475"/>
    </source>
</evidence>
<comment type="similarity">
    <text evidence="7">Belongs to the binding-protein-dependent transport system permease family.</text>
</comment>
<feature type="transmembrane region" description="Helical" evidence="7">
    <location>
        <begin position="200"/>
        <end position="219"/>
    </location>
</feature>
<dbReference type="Proteomes" id="UP000830835">
    <property type="component" value="Unassembled WGS sequence"/>
</dbReference>
<keyword evidence="2 7" id="KW-0813">Transport</keyword>
<proteinExistence type="inferred from homology"/>